<gene>
    <name evidence="6" type="ORF">BDV23DRAFT_177633</name>
</gene>
<comment type="catalytic activity">
    <reaction evidence="4">
        <text>L-tryptophan + O2 = N-formyl-L-kynurenine</text>
        <dbReference type="Rhea" id="RHEA:24536"/>
        <dbReference type="ChEBI" id="CHEBI:15379"/>
        <dbReference type="ChEBI" id="CHEBI:57912"/>
        <dbReference type="ChEBI" id="CHEBI:58629"/>
    </reaction>
</comment>
<dbReference type="GO" id="GO:0034354">
    <property type="term" value="P:'de novo' NAD+ biosynthetic process from L-tryptophan"/>
    <property type="evidence" value="ECO:0007669"/>
    <property type="project" value="TreeGrafter"/>
</dbReference>
<evidence type="ECO:0000256" key="2">
    <source>
        <dbReference type="ARBA" id="ARBA00022723"/>
    </source>
</evidence>
<evidence type="ECO:0000256" key="5">
    <source>
        <dbReference type="SAM" id="SignalP"/>
    </source>
</evidence>
<dbReference type="Gene3D" id="1.20.58.480">
    <property type="match status" value="1"/>
</dbReference>
<protein>
    <recommendedName>
        <fullName evidence="4">Indoleamine 2,3-dioxygenase</fullName>
        <ecNumber evidence="4">1.13.11.52</ecNumber>
    </recommendedName>
</protein>
<reference evidence="6" key="1">
    <citation type="submission" date="2019-04" db="EMBL/GenBank/DDBJ databases">
        <title>Friends and foes A comparative genomics studyof 23 Aspergillus species from section Flavi.</title>
        <authorList>
            <consortium name="DOE Joint Genome Institute"/>
            <person name="Kjaerbolling I."/>
            <person name="Vesth T."/>
            <person name="Frisvad J.C."/>
            <person name="Nybo J.L."/>
            <person name="Theobald S."/>
            <person name="Kildgaard S."/>
            <person name="Isbrandt T."/>
            <person name="Kuo A."/>
            <person name="Sato A."/>
            <person name="Lyhne E.K."/>
            <person name="Kogle M.E."/>
            <person name="Wiebenga A."/>
            <person name="Kun R.S."/>
            <person name="Lubbers R.J."/>
            <person name="Makela M.R."/>
            <person name="Barry K."/>
            <person name="Chovatia M."/>
            <person name="Clum A."/>
            <person name="Daum C."/>
            <person name="Haridas S."/>
            <person name="He G."/>
            <person name="LaButti K."/>
            <person name="Lipzen A."/>
            <person name="Mondo S."/>
            <person name="Riley R."/>
            <person name="Salamov A."/>
            <person name="Simmons B.A."/>
            <person name="Magnuson J.K."/>
            <person name="Henrissat B."/>
            <person name="Mortensen U.H."/>
            <person name="Larsen T.O."/>
            <person name="Devries R.P."/>
            <person name="Grigoriev I.V."/>
            <person name="Machida M."/>
            <person name="Baker S.E."/>
            <person name="Andersen M.R."/>
        </authorList>
    </citation>
    <scope>NUCLEOTIDE SEQUENCE [LARGE SCALE GENOMIC DNA]</scope>
    <source>
        <strain evidence="6">IBT 14317</strain>
    </source>
</reference>
<dbReference type="Pfam" id="PF01231">
    <property type="entry name" value="IDO"/>
    <property type="match status" value="1"/>
</dbReference>
<dbReference type="InterPro" id="IPR037217">
    <property type="entry name" value="Trp/Indoleamine_2_3_dOase-like"/>
</dbReference>
<dbReference type="EMBL" id="ML735214">
    <property type="protein sequence ID" value="KAE8396637.1"/>
    <property type="molecule type" value="Genomic_DNA"/>
</dbReference>
<keyword evidence="2 4" id="KW-0479">Metal-binding</keyword>
<comment type="similarity">
    <text evidence="1 4">Belongs to the indoleamine 2,3-dioxygenase family.</text>
</comment>
<evidence type="ECO:0000313" key="6">
    <source>
        <dbReference type="EMBL" id="KAE8396637.1"/>
    </source>
</evidence>
<accession>A0A5N7CSI5</accession>
<evidence type="ECO:0000256" key="4">
    <source>
        <dbReference type="RuleBase" id="RU369119"/>
    </source>
</evidence>
<dbReference type="Proteomes" id="UP000326877">
    <property type="component" value="Unassembled WGS sequence"/>
</dbReference>
<feature type="signal peptide" evidence="5">
    <location>
        <begin position="1"/>
        <end position="21"/>
    </location>
</feature>
<feature type="chain" id="PRO_5025072885" description="Indoleamine 2,3-dioxygenase" evidence="5">
    <location>
        <begin position="22"/>
        <end position="455"/>
    </location>
</feature>
<dbReference type="PANTHER" id="PTHR28657">
    <property type="entry name" value="INDOLEAMINE 2,3-DIOXYGENASE"/>
    <property type="match status" value="1"/>
</dbReference>
<dbReference type="GO" id="GO:0020037">
    <property type="term" value="F:heme binding"/>
    <property type="evidence" value="ECO:0007669"/>
    <property type="project" value="UniProtKB-UniRule"/>
</dbReference>
<dbReference type="SUPFAM" id="SSF140959">
    <property type="entry name" value="Indolic compounds 2,3-dioxygenase-like"/>
    <property type="match status" value="1"/>
</dbReference>
<dbReference type="EC" id="1.13.11.52" evidence="4"/>
<sequence>MFLFLLPLSFLIALIIVVTWRQHPKRLRVDASAWQIQCLRLMKEQGRYGIASLLSDLIDNDGAGAWPPKTNYETWPEPLQPYKEIYHELAPSLPSAQPSLEDDVNQEKRNRYRSRMRKLLTERIDIVGVEKLLIAAEAGNWDVFPRDTYNAFYCCIAVCRHAYRWATIPVVKVAQTEKIVEFPPELEVPWPYLQRAFGVEADSGNNTANVLHNFDEQGERVFKINIGMSEKIKSSEDAFFRLFYDLEVLALPIYYDMVRAIICFEEKGNISCLTHLQNITFRLRHLLKIFYDGLTASRVSREVWLSYIQGFQGWGVGRIINGEYVKYDGLSGNHVLIFQALDAFLGLDQYLSDVNMDRYIPIRQRDLCRAFKKYSFRHKLKGPMDCQIEDEFKKMVNHMKLFRTAHRTRVMPYLEQPAPERLLMTAGKSVLEGPNAKSALKVLDDMLVTRLKQTA</sequence>
<dbReference type="AlphaFoldDB" id="A0A5N7CSI5"/>
<evidence type="ECO:0000256" key="3">
    <source>
        <dbReference type="ARBA" id="ARBA00023004"/>
    </source>
</evidence>
<name>A0A5N7CSI5_PETAA</name>
<dbReference type="PANTHER" id="PTHR28657:SF11">
    <property type="entry name" value="INDOLEAMINE 2,3-DIOXYGENASE"/>
    <property type="match status" value="1"/>
</dbReference>
<dbReference type="GO" id="GO:0005737">
    <property type="term" value="C:cytoplasm"/>
    <property type="evidence" value="ECO:0007669"/>
    <property type="project" value="TreeGrafter"/>
</dbReference>
<dbReference type="OrthoDB" id="4662583at2759"/>
<comment type="function">
    <text evidence="4">Produces N-formyl-kynurenine through the oxidation of tryptophan.</text>
</comment>
<keyword evidence="4" id="KW-0223">Dioxygenase</keyword>
<dbReference type="InterPro" id="IPR000898">
    <property type="entry name" value="Indolamine_dOase"/>
</dbReference>
<proteinExistence type="inferred from homology"/>
<keyword evidence="4" id="KW-0560">Oxidoreductase</keyword>
<keyword evidence="3 4" id="KW-0408">Iron</keyword>
<dbReference type="GO" id="GO:0046872">
    <property type="term" value="F:metal ion binding"/>
    <property type="evidence" value="ECO:0007669"/>
    <property type="project" value="UniProtKB-UniRule"/>
</dbReference>
<dbReference type="GO" id="GO:0019441">
    <property type="term" value="P:L-tryptophan catabolic process to kynurenine"/>
    <property type="evidence" value="ECO:0007669"/>
    <property type="project" value="UniProtKB-UniRule"/>
</dbReference>
<keyword evidence="4" id="KW-0349">Heme</keyword>
<evidence type="ECO:0000256" key="1">
    <source>
        <dbReference type="ARBA" id="ARBA00007119"/>
    </source>
</evidence>
<dbReference type="GO" id="GO:0033754">
    <property type="term" value="F:indoleamine 2,3-dioxygenase activity"/>
    <property type="evidence" value="ECO:0007669"/>
    <property type="project" value="UniProtKB-EC"/>
</dbReference>
<keyword evidence="5" id="KW-0732">Signal</keyword>
<organism evidence="6">
    <name type="scientific">Petromyces alliaceus</name>
    <name type="common">Aspergillus alliaceus</name>
    <dbReference type="NCBI Taxonomy" id="209559"/>
    <lineage>
        <taxon>Eukaryota</taxon>
        <taxon>Fungi</taxon>
        <taxon>Dikarya</taxon>
        <taxon>Ascomycota</taxon>
        <taxon>Pezizomycotina</taxon>
        <taxon>Eurotiomycetes</taxon>
        <taxon>Eurotiomycetidae</taxon>
        <taxon>Eurotiales</taxon>
        <taxon>Aspergillaceae</taxon>
        <taxon>Aspergillus</taxon>
        <taxon>Aspergillus subgen. Circumdati</taxon>
    </lineage>
</organism>